<proteinExistence type="predicted"/>
<dbReference type="AlphaFoldDB" id="A0A8B3CQU5"/>
<comment type="caution">
    <text evidence="1">The sequence shown here is derived from an EMBL/GenBank/DDBJ whole genome shotgun (WGS) entry which is preliminary data.</text>
</comment>
<accession>A0A8B3CQU5</accession>
<dbReference type="EMBL" id="QHCS01000003">
    <property type="protein sequence ID" value="RHX85157.1"/>
    <property type="molecule type" value="Genomic_DNA"/>
</dbReference>
<gene>
    <name evidence="1" type="ORF">DLM78_13590</name>
</gene>
<organism evidence="1 2">
    <name type="scientific">Leptospira stimsonii</name>
    <dbReference type="NCBI Taxonomy" id="2202203"/>
    <lineage>
        <taxon>Bacteria</taxon>
        <taxon>Pseudomonadati</taxon>
        <taxon>Spirochaetota</taxon>
        <taxon>Spirochaetia</taxon>
        <taxon>Leptospirales</taxon>
        <taxon>Leptospiraceae</taxon>
        <taxon>Leptospira</taxon>
    </lineage>
</organism>
<evidence type="ECO:0000313" key="2">
    <source>
        <dbReference type="Proteomes" id="UP000266669"/>
    </source>
</evidence>
<sequence>MFSKIYFFLISLALISGISYRPLHATSVVMADFEFFEETELRNDSSSVTSSFSNDSDLTNKNEISFEEIKFSFSTSEDDQFDLDFGFVESLKSVLLVQDSIFQIVSSNPSLNKLEFSSPNSPSCFVSFCLFDFLPPEKHRKFFPPFSSSLGFFKNQKSIPGILSKIRFSFTHSINRKLMRYYAIRSDGPPYHSLNQVYIA</sequence>
<evidence type="ECO:0000313" key="1">
    <source>
        <dbReference type="EMBL" id="RHX85157.1"/>
    </source>
</evidence>
<protein>
    <submittedName>
        <fullName evidence="1">Uncharacterized protein</fullName>
    </submittedName>
</protein>
<name>A0A8B3CQU5_9LEPT</name>
<reference evidence="2" key="1">
    <citation type="submission" date="2018-05" db="EMBL/GenBank/DDBJ databases">
        <title>Leptospira yasudae sp. nov. and Leptospira stimsonii sp. nov., two pathogenic species of the genus Leptospira isolated from environmental sources.</title>
        <authorList>
            <person name="Casanovas-Massana A."/>
            <person name="Hamond C."/>
            <person name="Santos L.A."/>
            <person name="Hacker K.P."/>
            <person name="Balassiano I."/>
            <person name="Medeiros M.A."/>
            <person name="Reis M.G."/>
            <person name="Ko A.I."/>
            <person name="Wunder E.A."/>
        </authorList>
    </citation>
    <scope>NUCLEOTIDE SEQUENCE [LARGE SCALE GENOMIC DNA]</scope>
    <source>
        <strain evidence="2">AMB6-RJ</strain>
    </source>
</reference>
<dbReference type="Proteomes" id="UP000266669">
    <property type="component" value="Unassembled WGS sequence"/>
</dbReference>